<proteinExistence type="predicted"/>
<dbReference type="AlphaFoldDB" id="A0AAD7GKA2"/>
<name>A0AAD7GKA2_MYCRO</name>
<evidence type="ECO:0000313" key="2">
    <source>
        <dbReference type="EMBL" id="KAJ7691915.1"/>
    </source>
</evidence>
<keyword evidence="3" id="KW-1185">Reference proteome</keyword>
<accession>A0AAD7GKA2</accession>
<organism evidence="2 3">
    <name type="scientific">Mycena rosella</name>
    <name type="common">Pink bonnet</name>
    <name type="synonym">Agaricus rosellus</name>
    <dbReference type="NCBI Taxonomy" id="1033263"/>
    <lineage>
        <taxon>Eukaryota</taxon>
        <taxon>Fungi</taxon>
        <taxon>Dikarya</taxon>
        <taxon>Basidiomycota</taxon>
        <taxon>Agaricomycotina</taxon>
        <taxon>Agaricomycetes</taxon>
        <taxon>Agaricomycetidae</taxon>
        <taxon>Agaricales</taxon>
        <taxon>Marasmiineae</taxon>
        <taxon>Mycenaceae</taxon>
        <taxon>Mycena</taxon>
    </lineage>
</organism>
<dbReference type="EMBL" id="JARKIE010000055">
    <property type="protein sequence ID" value="KAJ7691915.1"/>
    <property type="molecule type" value="Genomic_DNA"/>
</dbReference>
<protein>
    <submittedName>
        <fullName evidence="2">Uncharacterized protein</fullName>
    </submittedName>
</protein>
<sequence>MSGKGYMLVDERAVMEERCPREGVQYIGQSGGKKDEEDQTVEDDKDSVKRGSSFFRAADEDEKDPEGSGVEGKEESTGVSGAKVEEGEREGGRERGGMRKQTCVPAYPAARGKGEYACSAGMGAGTPPSRPTIPEDEGRGLRDDNRMGSSAKEPQRNEWRTKAAERGKRRGDRTGRRSKDEQKEEEVRGGDDRKGVRRGGGRKQRTDLGDGGG</sequence>
<feature type="compositionally biased region" description="Basic and acidic residues" evidence="1">
    <location>
        <begin position="153"/>
        <end position="194"/>
    </location>
</feature>
<comment type="caution">
    <text evidence="2">The sequence shown here is derived from an EMBL/GenBank/DDBJ whole genome shotgun (WGS) entry which is preliminary data.</text>
</comment>
<evidence type="ECO:0000313" key="3">
    <source>
        <dbReference type="Proteomes" id="UP001221757"/>
    </source>
</evidence>
<feature type="compositionally biased region" description="Basic and acidic residues" evidence="1">
    <location>
        <begin position="83"/>
        <end position="97"/>
    </location>
</feature>
<reference evidence="2" key="1">
    <citation type="submission" date="2023-03" db="EMBL/GenBank/DDBJ databases">
        <title>Massive genome expansion in bonnet fungi (Mycena s.s.) driven by repeated elements and novel gene families across ecological guilds.</title>
        <authorList>
            <consortium name="Lawrence Berkeley National Laboratory"/>
            <person name="Harder C.B."/>
            <person name="Miyauchi S."/>
            <person name="Viragh M."/>
            <person name="Kuo A."/>
            <person name="Thoen E."/>
            <person name="Andreopoulos B."/>
            <person name="Lu D."/>
            <person name="Skrede I."/>
            <person name="Drula E."/>
            <person name="Henrissat B."/>
            <person name="Morin E."/>
            <person name="Kohler A."/>
            <person name="Barry K."/>
            <person name="LaButti K."/>
            <person name="Morin E."/>
            <person name="Salamov A."/>
            <person name="Lipzen A."/>
            <person name="Mereny Z."/>
            <person name="Hegedus B."/>
            <person name="Baldrian P."/>
            <person name="Stursova M."/>
            <person name="Weitz H."/>
            <person name="Taylor A."/>
            <person name="Grigoriev I.V."/>
            <person name="Nagy L.G."/>
            <person name="Martin F."/>
            <person name="Kauserud H."/>
        </authorList>
    </citation>
    <scope>NUCLEOTIDE SEQUENCE</scope>
    <source>
        <strain evidence="2">CBHHK067</strain>
    </source>
</reference>
<gene>
    <name evidence="2" type="ORF">B0H17DRAFT_1133445</name>
</gene>
<feature type="region of interest" description="Disordered" evidence="1">
    <location>
        <begin position="19"/>
        <end position="213"/>
    </location>
</feature>
<feature type="compositionally biased region" description="Basic and acidic residues" evidence="1">
    <location>
        <begin position="136"/>
        <end position="146"/>
    </location>
</feature>
<feature type="compositionally biased region" description="Basic and acidic residues" evidence="1">
    <location>
        <begin position="204"/>
        <end position="213"/>
    </location>
</feature>
<evidence type="ECO:0000256" key="1">
    <source>
        <dbReference type="SAM" id="MobiDB-lite"/>
    </source>
</evidence>
<dbReference type="Proteomes" id="UP001221757">
    <property type="component" value="Unassembled WGS sequence"/>
</dbReference>